<dbReference type="Pfam" id="PF00436">
    <property type="entry name" value="SSB"/>
    <property type="match status" value="1"/>
</dbReference>
<dbReference type="GO" id="GO:0009295">
    <property type="term" value="C:nucleoid"/>
    <property type="evidence" value="ECO:0007669"/>
    <property type="project" value="TreeGrafter"/>
</dbReference>
<keyword evidence="1 2" id="KW-0238">DNA-binding</keyword>
<organism evidence="5 6">
    <name type="scientific">Anaerosalibacter massiliensis</name>
    <dbReference type="NCBI Taxonomy" id="1347392"/>
    <lineage>
        <taxon>Bacteria</taxon>
        <taxon>Bacillati</taxon>
        <taxon>Bacillota</taxon>
        <taxon>Tissierellia</taxon>
        <taxon>Tissierellales</taxon>
        <taxon>Sporanaerobacteraceae</taxon>
        <taxon>Anaerosalibacter</taxon>
    </lineage>
</organism>
<evidence type="ECO:0000313" key="6">
    <source>
        <dbReference type="Proteomes" id="UP001142078"/>
    </source>
</evidence>
<feature type="compositionally biased region" description="Polar residues" evidence="4">
    <location>
        <begin position="118"/>
        <end position="128"/>
    </location>
</feature>
<dbReference type="GO" id="GO:0006281">
    <property type="term" value="P:DNA repair"/>
    <property type="evidence" value="ECO:0007669"/>
    <property type="project" value="UniProtKB-UniRule"/>
</dbReference>
<dbReference type="OrthoDB" id="9809878at2"/>
<dbReference type="EMBL" id="JANJZL010000005">
    <property type="protein sequence ID" value="MCR2044378.1"/>
    <property type="molecule type" value="Genomic_DNA"/>
</dbReference>
<dbReference type="PIRSF" id="PIRSF002070">
    <property type="entry name" value="SSB"/>
    <property type="match status" value="1"/>
</dbReference>
<keyword evidence="2" id="KW-0233">DNA recombination</keyword>
<comment type="subunit">
    <text evidence="2">Homotetramer.</text>
</comment>
<comment type="caution">
    <text evidence="5">The sequence shown here is derived from an EMBL/GenBank/DDBJ whole genome shotgun (WGS) entry which is preliminary data.</text>
</comment>
<comment type="caution">
    <text evidence="2">Lacks conserved residue(s) required for the propagation of feature annotation.</text>
</comment>
<reference evidence="5" key="1">
    <citation type="submission" date="2022-07" db="EMBL/GenBank/DDBJ databases">
        <title>Enhanced cultured diversity of the mouse gut microbiota enables custom-made synthetic communities.</title>
        <authorList>
            <person name="Afrizal A."/>
        </authorList>
    </citation>
    <scope>NUCLEOTIDE SEQUENCE</scope>
    <source>
        <strain evidence="5">DSM 29482</strain>
    </source>
</reference>
<protein>
    <recommendedName>
        <fullName evidence="2 3">Single-stranded DNA-binding protein</fullName>
        <shortName evidence="2">SSB</shortName>
    </recommendedName>
</protein>
<dbReference type="Proteomes" id="UP001142078">
    <property type="component" value="Unassembled WGS sequence"/>
</dbReference>
<dbReference type="InterPro" id="IPR011344">
    <property type="entry name" value="ssDNA-bd"/>
</dbReference>
<dbReference type="PROSITE" id="PS50935">
    <property type="entry name" value="SSB"/>
    <property type="match status" value="1"/>
</dbReference>
<feature type="region of interest" description="Disordered" evidence="4">
    <location>
        <begin position="115"/>
        <end position="146"/>
    </location>
</feature>
<dbReference type="InterPro" id="IPR000424">
    <property type="entry name" value="Primosome_PriB/ssb"/>
</dbReference>
<keyword evidence="6" id="KW-1185">Reference proteome</keyword>
<dbReference type="GO" id="GO:0003697">
    <property type="term" value="F:single-stranded DNA binding"/>
    <property type="evidence" value="ECO:0007669"/>
    <property type="project" value="UniProtKB-UniRule"/>
</dbReference>
<name>A0A9X2MIY4_9FIRM</name>
<evidence type="ECO:0000313" key="5">
    <source>
        <dbReference type="EMBL" id="MCR2044378.1"/>
    </source>
</evidence>
<evidence type="ECO:0000256" key="4">
    <source>
        <dbReference type="SAM" id="MobiDB-lite"/>
    </source>
</evidence>
<keyword evidence="2" id="KW-0227">DNA damage</keyword>
<dbReference type="GO" id="GO:0006260">
    <property type="term" value="P:DNA replication"/>
    <property type="evidence" value="ECO:0007669"/>
    <property type="project" value="UniProtKB-UniRule"/>
</dbReference>
<dbReference type="Gene3D" id="2.40.50.140">
    <property type="entry name" value="Nucleic acid-binding proteins"/>
    <property type="match status" value="1"/>
</dbReference>
<dbReference type="AlphaFoldDB" id="A0A9X2MIY4"/>
<evidence type="ECO:0000256" key="3">
    <source>
        <dbReference type="PIRNR" id="PIRNR002070"/>
    </source>
</evidence>
<dbReference type="PANTHER" id="PTHR10302">
    <property type="entry name" value="SINGLE-STRANDED DNA-BINDING PROTEIN"/>
    <property type="match status" value="1"/>
</dbReference>
<dbReference type="InterPro" id="IPR012340">
    <property type="entry name" value="NA-bd_OB-fold"/>
</dbReference>
<keyword evidence="2" id="KW-0235">DNA replication</keyword>
<proteinExistence type="inferred from homology"/>
<evidence type="ECO:0000256" key="1">
    <source>
        <dbReference type="ARBA" id="ARBA00023125"/>
    </source>
</evidence>
<comment type="function">
    <text evidence="2">Plays an important role in DNA replication, recombination and repair. Binds to ssDNA and to an array of partner proteins to recruit them to their sites of action during DNA metabolism.</text>
</comment>
<sequence length="146" mass="16461">MNNVVLIGRLTRDPELRFLPVNGTPVSNFSLAIDKQISKEKRQEMESKGQPTADFINIVVWGKQAEHCANYLAKGRLAAVQGRLQSRSYEAKDGTRRYVTEVVAERVQFLEWGADNGNRGSDYNSNDSDFPDIEGFHPVDDDDIPF</sequence>
<dbReference type="RefSeq" id="WP_042679113.1">
    <property type="nucleotide sequence ID" value="NZ_CABKTM010000011.1"/>
</dbReference>
<dbReference type="SUPFAM" id="SSF50249">
    <property type="entry name" value="Nucleic acid-binding proteins"/>
    <property type="match status" value="1"/>
</dbReference>
<accession>A0A9X2MIY4</accession>
<gene>
    <name evidence="5" type="primary">ssb</name>
    <name evidence="5" type="ORF">NSA23_09660</name>
</gene>
<feature type="short sequence motif" description="Important for interaction with partner proteins" evidence="2">
    <location>
        <begin position="141"/>
        <end position="146"/>
    </location>
</feature>
<dbReference type="PANTHER" id="PTHR10302:SF27">
    <property type="entry name" value="SINGLE-STRANDED DNA-BINDING PROTEIN"/>
    <property type="match status" value="1"/>
</dbReference>
<dbReference type="CDD" id="cd04496">
    <property type="entry name" value="SSB_OBF"/>
    <property type="match status" value="1"/>
</dbReference>
<dbReference type="NCBIfam" id="TIGR00621">
    <property type="entry name" value="ssb"/>
    <property type="match status" value="1"/>
</dbReference>
<dbReference type="GO" id="GO:0006310">
    <property type="term" value="P:DNA recombination"/>
    <property type="evidence" value="ECO:0007669"/>
    <property type="project" value="UniProtKB-UniRule"/>
</dbReference>
<dbReference type="HAMAP" id="MF_00984">
    <property type="entry name" value="SSB"/>
    <property type="match status" value="1"/>
</dbReference>
<evidence type="ECO:0000256" key="2">
    <source>
        <dbReference type="HAMAP-Rule" id="MF_00984"/>
    </source>
</evidence>
<keyword evidence="2" id="KW-0234">DNA repair</keyword>